<reference evidence="1 2" key="1">
    <citation type="journal article" date="2011" name="PLoS Genet.">
        <title>Comparative genomic analysis of human fungal pathogens causing paracoccidioidomycosis.</title>
        <authorList>
            <person name="Desjardins C.A."/>
            <person name="Champion M.D."/>
            <person name="Holder J.W."/>
            <person name="Muszewska A."/>
            <person name="Goldberg J."/>
            <person name="Bailao A.M."/>
            <person name="Brigido M.M."/>
            <person name="Ferreira M.E."/>
            <person name="Garcia A.M."/>
            <person name="Grynberg M."/>
            <person name="Gujja S."/>
            <person name="Heiman D.I."/>
            <person name="Henn M.R."/>
            <person name="Kodira C.D."/>
            <person name="Leon-Narvaez H."/>
            <person name="Longo L.V."/>
            <person name="Ma L.J."/>
            <person name="Malavazi I."/>
            <person name="Matsuo A.L."/>
            <person name="Morais F.V."/>
            <person name="Pereira M."/>
            <person name="Rodriguez-Brito S."/>
            <person name="Sakthikumar S."/>
            <person name="Salem-Izacc S.M."/>
            <person name="Sykes S.M."/>
            <person name="Teixeira M.M."/>
            <person name="Vallejo M.C."/>
            <person name="Walter M.E."/>
            <person name="Yandava C."/>
            <person name="Young S."/>
            <person name="Zeng Q."/>
            <person name="Zucker J."/>
            <person name="Felipe M.S."/>
            <person name="Goldman G.H."/>
            <person name="Haas B.J."/>
            <person name="McEwen J.G."/>
            <person name="Nino-Vega G."/>
            <person name="Puccia R."/>
            <person name="San-Blas G."/>
            <person name="Soares C.M."/>
            <person name="Birren B.W."/>
            <person name="Cuomo C.A."/>
        </authorList>
    </citation>
    <scope>NUCLEOTIDE SEQUENCE [LARGE SCALE GENOMIC DNA]</scope>
    <source>
        <strain evidence="2">ATCC MYA-826 / Pb01</strain>
    </source>
</reference>
<name>C1GPK0_PARBA</name>
<sequence length="85" mass="9614">MGPHCACIIEGTVNDLAQEPRQSSHWESKWYTRPQHMPLASPHANHWVASDSKILNQSSIMPPSIRQIINTEDEIINDVHVMSAE</sequence>
<protein>
    <submittedName>
        <fullName evidence="1">Uncharacterized protein</fullName>
    </submittedName>
</protein>
<dbReference type="AlphaFoldDB" id="C1GPK0"/>
<keyword evidence="2" id="KW-1185">Reference proteome</keyword>
<dbReference type="GeneID" id="9101357"/>
<organism evidence="1 2">
    <name type="scientific">Paracoccidioides lutzii (strain ATCC MYA-826 / Pb01)</name>
    <name type="common">Paracoccidioides brasiliensis</name>
    <dbReference type="NCBI Taxonomy" id="502779"/>
    <lineage>
        <taxon>Eukaryota</taxon>
        <taxon>Fungi</taxon>
        <taxon>Dikarya</taxon>
        <taxon>Ascomycota</taxon>
        <taxon>Pezizomycotina</taxon>
        <taxon>Eurotiomycetes</taxon>
        <taxon>Eurotiomycetidae</taxon>
        <taxon>Onygenales</taxon>
        <taxon>Ajellomycetaceae</taxon>
        <taxon>Paracoccidioides</taxon>
    </lineage>
</organism>
<gene>
    <name evidence="1" type="ORF">PAAG_00445</name>
</gene>
<dbReference type="Proteomes" id="UP000002059">
    <property type="component" value="Partially assembled WGS sequence"/>
</dbReference>
<evidence type="ECO:0000313" key="2">
    <source>
        <dbReference type="Proteomes" id="UP000002059"/>
    </source>
</evidence>
<dbReference type="VEuPathDB" id="FungiDB:PAAG_00445"/>
<evidence type="ECO:0000313" key="1">
    <source>
        <dbReference type="EMBL" id="EEH36122.2"/>
    </source>
</evidence>
<dbReference type="HOGENOM" id="CLU_2513238_0_0_1"/>
<dbReference type="EMBL" id="KN293992">
    <property type="protein sequence ID" value="EEH36122.2"/>
    <property type="molecule type" value="Genomic_DNA"/>
</dbReference>
<dbReference type="KEGG" id="pbl:PAAG_00445"/>
<proteinExistence type="predicted"/>
<accession>C1GPK0</accession>
<dbReference type="RefSeq" id="XP_015700352.1">
    <property type="nucleotide sequence ID" value="XM_015844017.1"/>
</dbReference>